<dbReference type="PANTHER" id="PTHR43019">
    <property type="entry name" value="SERINE ENDOPROTEASE DEGS"/>
    <property type="match status" value="1"/>
</dbReference>
<accession>H1YBZ0</accession>
<dbReference type="Pfam" id="PF13365">
    <property type="entry name" value="Trypsin_2"/>
    <property type="match status" value="1"/>
</dbReference>
<evidence type="ECO:0000256" key="1">
    <source>
        <dbReference type="SAM" id="SignalP"/>
    </source>
</evidence>
<dbReference type="SUPFAM" id="SSF50494">
    <property type="entry name" value="Trypsin-like serine proteases"/>
    <property type="match status" value="1"/>
</dbReference>
<reference evidence="2" key="1">
    <citation type="submission" date="2011-09" db="EMBL/GenBank/DDBJ databases">
        <title>The permanent draft genome of Mucilaginibacter paludis DSM 18603.</title>
        <authorList>
            <consortium name="US DOE Joint Genome Institute (JGI-PGF)"/>
            <person name="Lucas S."/>
            <person name="Han J."/>
            <person name="Lapidus A."/>
            <person name="Bruce D."/>
            <person name="Goodwin L."/>
            <person name="Pitluck S."/>
            <person name="Peters L."/>
            <person name="Kyrpides N."/>
            <person name="Mavromatis K."/>
            <person name="Ivanova N."/>
            <person name="Mikhailova N."/>
            <person name="Held B."/>
            <person name="Detter J.C."/>
            <person name="Tapia R."/>
            <person name="Han C."/>
            <person name="Land M."/>
            <person name="Hauser L."/>
            <person name="Markowitz V."/>
            <person name="Cheng J.-F."/>
            <person name="Hugenholtz P."/>
            <person name="Woyke T."/>
            <person name="Wu D."/>
            <person name="Tindall B."/>
            <person name="Brambilla E."/>
            <person name="Klenk H.-P."/>
            <person name="Eisen J.A."/>
        </authorList>
    </citation>
    <scope>NUCLEOTIDE SEQUENCE [LARGE SCALE GENOMIC DNA]</scope>
    <source>
        <strain evidence="2">DSM 18603</strain>
    </source>
</reference>
<dbReference type="EMBL" id="CM001403">
    <property type="protein sequence ID" value="EHQ27068.1"/>
    <property type="molecule type" value="Genomic_DNA"/>
</dbReference>
<dbReference type="RefSeq" id="WP_008507357.1">
    <property type="nucleotide sequence ID" value="NZ_CM001403.1"/>
</dbReference>
<proteinExistence type="predicted"/>
<dbReference type="InterPro" id="IPR009003">
    <property type="entry name" value="Peptidase_S1_PA"/>
</dbReference>
<dbReference type="Gene3D" id="2.40.10.10">
    <property type="entry name" value="Trypsin-like serine proteases"/>
    <property type="match status" value="1"/>
</dbReference>
<feature type="chain" id="PRO_5003558944" description="Serine protease" evidence="1">
    <location>
        <begin position="19"/>
        <end position="335"/>
    </location>
</feature>
<feature type="signal peptide" evidence="1">
    <location>
        <begin position="1"/>
        <end position="18"/>
    </location>
</feature>
<organism evidence="2 3">
    <name type="scientific">Mucilaginibacter paludis DSM 18603</name>
    <dbReference type="NCBI Taxonomy" id="714943"/>
    <lineage>
        <taxon>Bacteria</taxon>
        <taxon>Pseudomonadati</taxon>
        <taxon>Bacteroidota</taxon>
        <taxon>Sphingobacteriia</taxon>
        <taxon>Sphingobacteriales</taxon>
        <taxon>Sphingobacteriaceae</taxon>
        <taxon>Mucilaginibacter</taxon>
    </lineage>
</organism>
<dbReference type="InterPro" id="IPR043504">
    <property type="entry name" value="Peptidase_S1_PA_chymotrypsin"/>
</dbReference>
<dbReference type="PANTHER" id="PTHR43019:SF23">
    <property type="entry name" value="PROTEASE DO-LIKE 5, CHLOROPLASTIC"/>
    <property type="match status" value="1"/>
</dbReference>
<name>H1YBZ0_9SPHI</name>
<evidence type="ECO:0000313" key="2">
    <source>
        <dbReference type="EMBL" id="EHQ27068.1"/>
    </source>
</evidence>
<dbReference type="HOGENOM" id="CLU_828521_0_0_10"/>
<dbReference type="OrthoDB" id="4696264at2"/>
<dbReference type="AlphaFoldDB" id="H1YBZ0"/>
<dbReference type="Proteomes" id="UP000002774">
    <property type="component" value="Chromosome"/>
</dbReference>
<evidence type="ECO:0008006" key="4">
    <source>
        <dbReference type="Google" id="ProtNLM"/>
    </source>
</evidence>
<keyword evidence="3" id="KW-1185">Reference proteome</keyword>
<keyword evidence="1" id="KW-0732">Signal</keyword>
<gene>
    <name evidence="2" type="ORF">Mucpa_2960</name>
</gene>
<sequence>MKYLFVLILFFSNIPLNAQNIKDKERIVEKWTKATVNVLCYSKLQRDWLLSLDSVFSAGKIDSVSYQNYIYQLIALGSTGTAIWLTYQNHNFLLTARHVLEDVSISKGSCFSEIHIIENDTIHSIDRSKFEPRPHRTFAAEVGTPSDKLFVNNTKLFKFSPVDDDMAVVNIDSSYYAYGLFKFLRLSGFQPVGIEDIDTLFKVKNGDPVFAIGYPNESVTKRKNTKELPTSYALATSPIYTIPIITNGVISDINNGKNTFEIDVFTYHGFSGGPIINKKGKLIGITHGASTPRKSNSKGNYLEYHGEFKKSTLLIPLLHDVITQVQSQQMQARSF</sequence>
<protein>
    <recommendedName>
        <fullName evidence="4">Serine protease</fullName>
    </recommendedName>
</protein>
<evidence type="ECO:0000313" key="3">
    <source>
        <dbReference type="Proteomes" id="UP000002774"/>
    </source>
</evidence>